<evidence type="ECO:0000256" key="3">
    <source>
        <dbReference type="ARBA" id="ARBA00022448"/>
    </source>
</evidence>
<dbReference type="RefSeq" id="WP_166073371.1">
    <property type="nucleotide sequence ID" value="NZ_CP096255.1"/>
</dbReference>
<dbReference type="Gene3D" id="3.30.70.20">
    <property type="match status" value="2"/>
</dbReference>
<evidence type="ECO:0000256" key="7">
    <source>
        <dbReference type="ARBA" id="ARBA00022982"/>
    </source>
</evidence>
<dbReference type="PANTHER" id="PTHR43687">
    <property type="entry name" value="ADENYLYLSULFATE REDUCTASE, BETA SUBUNIT"/>
    <property type="match status" value="1"/>
</dbReference>
<accession>A0A8T5VAF2</accession>
<proteinExistence type="predicted"/>
<keyword evidence="5" id="KW-0479">Metal-binding</keyword>
<name>A0A8T5VAF2_9BRAD</name>
<evidence type="ECO:0000256" key="9">
    <source>
        <dbReference type="ARBA" id="ARBA00023014"/>
    </source>
</evidence>
<evidence type="ECO:0000256" key="5">
    <source>
        <dbReference type="ARBA" id="ARBA00022723"/>
    </source>
</evidence>
<dbReference type="EMBL" id="CP096255">
    <property type="protein sequence ID" value="UPT87114.1"/>
    <property type="molecule type" value="Genomic_DNA"/>
</dbReference>
<protein>
    <recommendedName>
        <fullName evidence="11">Ferredoxin III</fullName>
    </recommendedName>
</protein>
<keyword evidence="10" id="KW-0535">Nitrogen fixation</keyword>
<evidence type="ECO:0000256" key="11">
    <source>
        <dbReference type="ARBA" id="ARBA00030616"/>
    </source>
</evidence>
<dbReference type="GO" id="GO:0051539">
    <property type="term" value="F:4 iron, 4 sulfur cluster binding"/>
    <property type="evidence" value="ECO:0007669"/>
    <property type="project" value="UniProtKB-KW"/>
</dbReference>
<comment type="function">
    <text evidence="2">Ferredoxins are iron-sulfur proteins that transfer electrons in a wide variety of metabolic reactions.</text>
</comment>
<dbReference type="PROSITE" id="PS00198">
    <property type="entry name" value="4FE4S_FER_1"/>
    <property type="match status" value="1"/>
</dbReference>
<comment type="cofactor">
    <cofactor evidence="1">
        <name>[4Fe-4S] cluster</name>
        <dbReference type="ChEBI" id="CHEBI:49883"/>
    </cofactor>
</comment>
<keyword evidence="9" id="KW-0411">Iron-sulfur</keyword>
<evidence type="ECO:0000256" key="4">
    <source>
        <dbReference type="ARBA" id="ARBA00022485"/>
    </source>
</evidence>
<keyword evidence="3" id="KW-0813">Transport</keyword>
<dbReference type="InterPro" id="IPR017896">
    <property type="entry name" value="4Fe4S_Fe-S-bd"/>
</dbReference>
<reference evidence="12" key="2">
    <citation type="submission" date="2022-04" db="EMBL/GenBank/DDBJ databases">
        <authorList>
            <person name="Bromfield E.S.P."/>
            <person name="Cloutier S."/>
        </authorList>
    </citation>
    <scope>NUCLEOTIDE SEQUENCE</scope>
    <source>
        <strain evidence="12">1S5</strain>
    </source>
</reference>
<evidence type="ECO:0000256" key="8">
    <source>
        <dbReference type="ARBA" id="ARBA00023004"/>
    </source>
</evidence>
<reference evidence="12" key="1">
    <citation type="journal article" date="2017" name="Syst. Appl. Microbiol.">
        <title>Soybeans inoculated with root zone soils of Canadian native legumes harbour diverse and novel Bradyrhizobium spp. that possess agricultural potential.</title>
        <authorList>
            <person name="Bromfield E.S.P."/>
            <person name="Cloutier S."/>
            <person name="Tambong J.T."/>
            <person name="Tran Thi T.V."/>
        </authorList>
    </citation>
    <scope>NUCLEOTIDE SEQUENCE</scope>
    <source>
        <strain evidence="12">1S5</strain>
    </source>
</reference>
<evidence type="ECO:0000256" key="10">
    <source>
        <dbReference type="ARBA" id="ARBA00023231"/>
    </source>
</evidence>
<keyword evidence="4" id="KW-0004">4Fe-4S</keyword>
<dbReference type="PROSITE" id="PS51379">
    <property type="entry name" value="4FE4S_FER_2"/>
    <property type="match status" value="2"/>
</dbReference>
<gene>
    <name evidence="12" type="primary">fdxB</name>
    <name evidence="12" type="ORF">HAP41_0000044115</name>
</gene>
<dbReference type="GO" id="GO:0046872">
    <property type="term" value="F:metal ion binding"/>
    <property type="evidence" value="ECO:0007669"/>
    <property type="project" value="UniProtKB-KW"/>
</dbReference>
<evidence type="ECO:0000256" key="1">
    <source>
        <dbReference type="ARBA" id="ARBA00001966"/>
    </source>
</evidence>
<dbReference type="NCBIfam" id="TIGR02936">
    <property type="entry name" value="fdxN_nitrog"/>
    <property type="match status" value="1"/>
</dbReference>
<dbReference type="InterPro" id="IPR050572">
    <property type="entry name" value="Fe-S_Ferredoxin"/>
</dbReference>
<dbReference type="InterPro" id="IPR014283">
    <property type="entry name" value="FdIII_4_nif"/>
</dbReference>
<dbReference type="InterPro" id="IPR017900">
    <property type="entry name" value="4Fe4S_Fe_S_CS"/>
</dbReference>
<keyword evidence="8" id="KW-0408">Iron</keyword>
<keyword evidence="6" id="KW-0677">Repeat</keyword>
<dbReference type="Proteomes" id="UP000551709">
    <property type="component" value="Chromosome"/>
</dbReference>
<evidence type="ECO:0000313" key="12">
    <source>
        <dbReference type="EMBL" id="UPT87114.1"/>
    </source>
</evidence>
<evidence type="ECO:0000313" key="13">
    <source>
        <dbReference type="Proteomes" id="UP000551709"/>
    </source>
</evidence>
<evidence type="ECO:0000256" key="6">
    <source>
        <dbReference type="ARBA" id="ARBA00022737"/>
    </source>
</evidence>
<keyword evidence="7" id="KW-0249">Electron transport</keyword>
<sequence length="97" mass="10267">MSLTARDGRDWTPDYLTSIDAKKCIGCGRCFKVCGRGVMALKGISEDGELVDLDDDDEIEKKIMVLNDQGACIGCGACARVCPANCQVHVSAPAEAA</sequence>
<dbReference type="SUPFAM" id="SSF54862">
    <property type="entry name" value="4Fe-4S ferredoxins"/>
    <property type="match status" value="1"/>
</dbReference>
<organism evidence="12 13">
    <name type="scientific">Bradyrhizobium barranii subsp. apii</name>
    <dbReference type="NCBI Taxonomy" id="2819348"/>
    <lineage>
        <taxon>Bacteria</taxon>
        <taxon>Pseudomonadati</taxon>
        <taxon>Pseudomonadota</taxon>
        <taxon>Alphaproteobacteria</taxon>
        <taxon>Hyphomicrobiales</taxon>
        <taxon>Nitrobacteraceae</taxon>
        <taxon>Bradyrhizobium</taxon>
        <taxon>Bradyrhizobium barranii</taxon>
    </lineage>
</organism>
<dbReference type="PANTHER" id="PTHR43687:SF1">
    <property type="entry name" value="FERREDOXIN III"/>
    <property type="match status" value="1"/>
</dbReference>
<dbReference type="AlphaFoldDB" id="A0A8T5VAF2"/>
<dbReference type="Pfam" id="PF12838">
    <property type="entry name" value="Fer4_7"/>
    <property type="match status" value="1"/>
</dbReference>
<evidence type="ECO:0000256" key="2">
    <source>
        <dbReference type="ARBA" id="ARBA00003532"/>
    </source>
</evidence>